<dbReference type="VEuPathDB" id="FungiDB:CJJ09_000830"/>
<evidence type="ECO:0000256" key="9">
    <source>
        <dbReference type="ARBA" id="ARBA00022801"/>
    </source>
</evidence>
<dbReference type="EMBL" id="LGST01000016">
    <property type="protein sequence ID" value="KNE01126.1"/>
    <property type="molecule type" value="Genomic_DNA"/>
</dbReference>
<feature type="compositionally biased region" description="Polar residues" evidence="18">
    <location>
        <begin position="495"/>
        <end position="516"/>
    </location>
</feature>
<feature type="compositionally biased region" description="Acidic residues" evidence="18">
    <location>
        <begin position="635"/>
        <end position="650"/>
    </location>
</feature>
<accession>A0A0L0P529</accession>
<evidence type="ECO:0000256" key="7">
    <source>
        <dbReference type="ARBA" id="ARBA00022703"/>
    </source>
</evidence>
<evidence type="ECO:0000256" key="11">
    <source>
        <dbReference type="ARBA" id="ARBA00023034"/>
    </source>
</evidence>
<evidence type="ECO:0000256" key="14">
    <source>
        <dbReference type="ARBA" id="ARBA00038895"/>
    </source>
</evidence>
<dbReference type="PANTHER" id="PTHR11802">
    <property type="entry name" value="SERINE PROTEASE FAMILY S10 SERINE CARBOXYPEPTIDASE"/>
    <property type="match status" value="1"/>
</dbReference>
<keyword evidence="5" id="KW-0645">Protease</keyword>
<keyword evidence="12 19" id="KW-0472">Membrane</keyword>
<evidence type="ECO:0000256" key="18">
    <source>
        <dbReference type="SAM" id="MobiDB-lite"/>
    </source>
</evidence>
<comment type="caution">
    <text evidence="20">The sequence shown here is derived from an EMBL/GenBank/DDBJ whole genome shotgun (WGS) entry which is preliminary data.</text>
</comment>
<dbReference type="InterPro" id="IPR029058">
    <property type="entry name" value="AB_hydrolase_fold"/>
</dbReference>
<reference evidence="21" key="1">
    <citation type="journal article" date="2015" name="BMC Genomics">
        <title>Draft genome of a commonly misdiagnosed multidrug resistant pathogen Candida auris.</title>
        <authorList>
            <person name="Chatterjee S."/>
            <person name="Alampalli S.V."/>
            <person name="Nageshan R.K."/>
            <person name="Chettiar S.T."/>
            <person name="Joshi S."/>
            <person name="Tatu U.S."/>
        </authorList>
    </citation>
    <scope>NUCLEOTIDE SEQUENCE [LARGE SCALE GENOMIC DNA]</scope>
    <source>
        <strain evidence="21">6684</strain>
    </source>
</reference>
<gene>
    <name evidence="20" type="ORF">QG37_02005</name>
</gene>
<dbReference type="VEuPathDB" id="FungiDB:CJI97_003350"/>
<evidence type="ECO:0000256" key="5">
    <source>
        <dbReference type="ARBA" id="ARBA00022670"/>
    </source>
</evidence>
<evidence type="ECO:0000256" key="6">
    <source>
        <dbReference type="ARBA" id="ARBA00022692"/>
    </source>
</evidence>
<evidence type="ECO:0000256" key="2">
    <source>
        <dbReference type="ARBA" id="ARBA00004393"/>
    </source>
</evidence>
<evidence type="ECO:0000256" key="12">
    <source>
        <dbReference type="ARBA" id="ARBA00023136"/>
    </source>
</evidence>
<name>A0A0L0P529_CANAR</name>
<keyword evidence="4 20" id="KW-0121">Carboxypeptidase</keyword>
<dbReference type="Proteomes" id="UP000037122">
    <property type="component" value="Unassembled WGS sequence"/>
</dbReference>
<dbReference type="Pfam" id="PF00450">
    <property type="entry name" value="Peptidase_S10"/>
    <property type="match status" value="1"/>
</dbReference>
<evidence type="ECO:0000313" key="21">
    <source>
        <dbReference type="Proteomes" id="UP000037122"/>
    </source>
</evidence>
<comment type="catalytic activity">
    <reaction evidence="1">
        <text>Preferential release of a C-terminal arginine or lysine residue.</text>
        <dbReference type="EC" id="3.4.16.6"/>
    </reaction>
</comment>
<evidence type="ECO:0000313" key="20">
    <source>
        <dbReference type="EMBL" id="KNE01126.1"/>
    </source>
</evidence>
<protein>
    <recommendedName>
        <fullName evidence="16">Pheromone-processing carboxypeptidase KEX1</fullName>
        <ecNumber evidence="14">3.4.16.6</ecNumber>
    </recommendedName>
    <alternativeName>
        <fullName evidence="17">Carboxypeptidase D</fullName>
    </alternativeName>
    <alternativeName>
        <fullName evidence="15">Pheromone-processing carboxypeptidase kex1</fullName>
    </alternativeName>
</protein>
<feature type="compositionally biased region" description="Basic and acidic residues" evidence="18">
    <location>
        <begin position="484"/>
        <end position="493"/>
    </location>
</feature>
<dbReference type="GO" id="GO:0005802">
    <property type="term" value="C:trans-Golgi network"/>
    <property type="evidence" value="ECO:0007669"/>
    <property type="project" value="TreeGrafter"/>
</dbReference>
<keyword evidence="8" id="KW-0732">Signal</keyword>
<evidence type="ECO:0000256" key="19">
    <source>
        <dbReference type="SAM" id="Phobius"/>
    </source>
</evidence>
<feature type="region of interest" description="Disordered" evidence="18">
    <location>
        <begin position="480"/>
        <end position="516"/>
    </location>
</feature>
<proteinExistence type="inferred from homology"/>
<dbReference type="Gene3D" id="3.40.50.1820">
    <property type="entry name" value="alpha/beta hydrolase"/>
    <property type="match status" value="1"/>
</dbReference>
<evidence type="ECO:0000256" key="1">
    <source>
        <dbReference type="ARBA" id="ARBA00001003"/>
    </source>
</evidence>
<dbReference type="AlphaFoldDB" id="A0A0L0P529"/>
<dbReference type="VEuPathDB" id="FungiDB:QG37_02005"/>
<evidence type="ECO:0000256" key="15">
    <source>
        <dbReference type="ARBA" id="ARBA00040403"/>
    </source>
</evidence>
<organism evidence="20 21">
    <name type="scientific">Candidozyma auris</name>
    <name type="common">Yeast</name>
    <name type="synonym">Candida auris</name>
    <dbReference type="NCBI Taxonomy" id="498019"/>
    <lineage>
        <taxon>Eukaryota</taxon>
        <taxon>Fungi</taxon>
        <taxon>Dikarya</taxon>
        <taxon>Ascomycota</taxon>
        <taxon>Saccharomycotina</taxon>
        <taxon>Pichiomycetes</taxon>
        <taxon>Metschnikowiaceae</taxon>
        <taxon>Candidozyma</taxon>
    </lineage>
</organism>
<comment type="subcellular location">
    <subcellularLocation>
        <location evidence="2">Golgi apparatus</location>
        <location evidence="2">trans-Golgi network membrane</location>
        <topology evidence="2">Single-pass type I membrane protein</topology>
    </subcellularLocation>
</comment>
<keyword evidence="7" id="KW-0053">Apoptosis</keyword>
<dbReference type="PANTHER" id="PTHR11802:SF190">
    <property type="entry name" value="PHEROMONE-PROCESSING CARBOXYPEPTIDASE KEX1"/>
    <property type="match status" value="1"/>
</dbReference>
<evidence type="ECO:0000256" key="10">
    <source>
        <dbReference type="ARBA" id="ARBA00022989"/>
    </source>
</evidence>
<sequence>MLWLFFLLAAAWANPIKLAREELSQKRGSSVEDYLVTSLPGLFKIDTKDIPVMFAGQLRLYEQNDTHYFFWKFQDQHKAPVAEKKLIFWLNGGPGCSSMDGALMEAGPLRVNKHKEVVYNEGSWHKRADIVFVDQPAGTGFSYSDDYANNLNDVSWHFKTFLEKYFDLFPEERHYDIMLAGESFAGQYIPYIAHGIIEHMPDIHLAGLLIGNGYIDPYTQGLSYLPFAQQAGIISTNHPNWRDLLSRQEECQKRVDHAKAEKTPAAADLATRVCDNVLSLLLQYTRDNRAAKNEQCFNMYDYKLKDSFPSCGMHWPPDLQYVTPFLRDNNVMNSLNLENKISWKECRGNVGTHLNQRDFPPAISLLPDLLKNTKIVLFHGDRDIICNYVGAEYLVRDLDWNGKKGFSESLPTYDWIHEGEKGGYLQSEANLTYVNVFEASHMVPFDKPELSSALVDILYERYDVVDNLNEKPKLITHALSYSEDNGRPTKPEPGDSQTSSLGSSVPVGGNNSTSTTDGSEVHYGSAFVRLIQFAVIIVLIWGVCALFSAYRSRPASIIKTKSSNRKKNVQWADQLEEEELGIGPNIDSKGSIFSRAFLKLTGGDPRGRYAPTLQFEDIELESRRHDDDADFIIASDDEAESPPEEEEPESGDPALHRNSEE</sequence>
<evidence type="ECO:0000256" key="3">
    <source>
        <dbReference type="ARBA" id="ARBA00009431"/>
    </source>
</evidence>
<dbReference type="GO" id="GO:0006915">
    <property type="term" value="P:apoptotic process"/>
    <property type="evidence" value="ECO:0007669"/>
    <property type="project" value="UniProtKB-KW"/>
</dbReference>
<feature type="transmembrane region" description="Helical" evidence="19">
    <location>
        <begin position="530"/>
        <end position="550"/>
    </location>
</feature>
<keyword evidence="9" id="KW-0378">Hydrolase</keyword>
<keyword evidence="10 19" id="KW-1133">Transmembrane helix</keyword>
<dbReference type="VEuPathDB" id="FungiDB:CJJ07_000932"/>
<dbReference type="GO" id="GO:0006508">
    <property type="term" value="P:proteolysis"/>
    <property type="evidence" value="ECO:0007669"/>
    <property type="project" value="UniProtKB-KW"/>
</dbReference>
<dbReference type="GO" id="GO:0004185">
    <property type="term" value="F:serine-type carboxypeptidase activity"/>
    <property type="evidence" value="ECO:0007669"/>
    <property type="project" value="UniProtKB-EC"/>
</dbReference>
<keyword evidence="6 19" id="KW-0812">Transmembrane</keyword>
<dbReference type="PRINTS" id="PR00724">
    <property type="entry name" value="CRBOXYPTASEC"/>
</dbReference>
<keyword evidence="13" id="KW-0325">Glycoprotein</keyword>
<evidence type="ECO:0000256" key="13">
    <source>
        <dbReference type="ARBA" id="ARBA00023180"/>
    </source>
</evidence>
<dbReference type="InterPro" id="IPR001563">
    <property type="entry name" value="Peptidase_S10"/>
</dbReference>
<evidence type="ECO:0000256" key="8">
    <source>
        <dbReference type="ARBA" id="ARBA00022729"/>
    </source>
</evidence>
<evidence type="ECO:0000256" key="4">
    <source>
        <dbReference type="ARBA" id="ARBA00022645"/>
    </source>
</evidence>
<dbReference type="EC" id="3.4.16.6" evidence="14"/>
<comment type="similarity">
    <text evidence="3">Belongs to the peptidase S10 family.</text>
</comment>
<evidence type="ECO:0000256" key="16">
    <source>
        <dbReference type="ARBA" id="ARBA00040628"/>
    </source>
</evidence>
<keyword evidence="11" id="KW-0333">Golgi apparatus</keyword>
<dbReference type="SUPFAM" id="SSF53474">
    <property type="entry name" value="alpha/beta-Hydrolases"/>
    <property type="match status" value="1"/>
</dbReference>
<dbReference type="VEuPathDB" id="FungiDB:B9J08_003275"/>
<feature type="region of interest" description="Disordered" evidence="18">
    <location>
        <begin position="629"/>
        <end position="661"/>
    </location>
</feature>
<dbReference type="VEuPathDB" id="FungiDB:CJI96_0001812"/>
<evidence type="ECO:0000256" key="17">
    <source>
        <dbReference type="ARBA" id="ARBA00042717"/>
    </source>
</evidence>